<organism evidence="2">
    <name type="scientific">marine metagenome</name>
    <dbReference type="NCBI Taxonomy" id="408172"/>
    <lineage>
        <taxon>unclassified sequences</taxon>
        <taxon>metagenomes</taxon>
        <taxon>ecological metagenomes</taxon>
    </lineage>
</organism>
<proteinExistence type="predicted"/>
<dbReference type="InterPro" id="IPR014044">
    <property type="entry name" value="CAP_dom"/>
</dbReference>
<gene>
    <name evidence="2" type="ORF">METZ01_LOCUS216898</name>
</gene>
<dbReference type="PROSITE" id="PS51257">
    <property type="entry name" value="PROKAR_LIPOPROTEIN"/>
    <property type="match status" value="1"/>
</dbReference>
<name>A0A382FNV7_9ZZZZ</name>
<evidence type="ECO:0000313" key="2">
    <source>
        <dbReference type="EMBL" id="SVB64044.1"/>
    </source>
</evidence>
<sequence>MLLSKMKVFASHVFFLFILSTFILLSGCQALREAQMIRQQKIQKQILQKISKSNNISPNYLWAEEETHKLVNQYRASLGLNPLTLKATLSEVARQHSKDMATGIVPIGHQKFGERIQQIRTTFSVMSSAENVAWNFSSAEPCYTAFRGWINSPGHQKNMVGNFNLTGVGVELGNNGSYYFTQIFIQIPQ</sequence>
<feature type="domain" description="SCP" evidence="1">
    <location>
        <begin position="70"/>
        <end position="184"/>
    </location>
</feature>
<protein>
    <recommendedName>
        <fullName evidence="1">SCP domain-containing protein</fullName>
    </recommendedName>
</protein>
<dbReference type="Pfam" id="PF00188">
    <property type="entry name" value="CAP"/>
    <property type="match status" value="1"/>
</dbReference>
<dbReference type="EMBL" id="UINC01050733">
    <property type="protein sequence ID" value="SVB64044.1"/>
    <property type="molecule type" value="Genomic_DNA"/>
</dbReference>
<accession>A0A382FNV7</accession>
<dbReference type="CDD" id="cd05379">
    <property type="entry name" value="CAP_bacterial"/>
    <property type="match status" value="1"/>
</dbReference>
<reference evidence="2" key="1">
    <citation type="submission" date="2018-05" db="EMBL/GenBank/DDBJ databases">
        <authorList>
            <person name="Lanie J.A."/>
            <person name="Ng W.-L."/>
            <person name="Kazmierczak K.M."/>
            <person name="Andrzejewski T.M."/>
            <person name="Davidsen T.M."/>
            <person name="Wayne K.J."/>
            <person name="Tettelin H."/>
            <person name="Glass J.I."/>
            <person name="Rusch D."/>
            <person name="Podicherti R."/>
            <person name="Tsui H.-C.T."/>
            <person name="Winkler M.E."/>
        </authorList>
    </citation>
    <scope>NUCLEOTIDE SEQUENCE</scope>
</reference>
<dbReference type="Gene3D" id="3.40.33.10">
    <property type="entry name" value="CAP"/>
    <property type="match status" value="1"/>
</dbReference>
<dbReference type="InterPro" id="IPR035940">
    <property type="entry name" value="CAP_sf"/>
</dbReference>
<dbReference type="PANTHER" id="PTHR31157:SF1">
    <property type="entry name" value="SCP DOMAIN-CONTAINING PROTEIN"/>
    <property type="match status" value="1"/>
</dbReference>
<dbReference type="SUPFAM" id="SSF55797">
    <property type="entry name" value="PR-1-like"/>
    <property type="match status" value="1"/>
</dbReference>
<evidence type="ECO:0000259" key="1">
    <source>
        <dbReference type="Pfam" id="PF00188"/>
    </source>
</evidence>
<dbReference type="AlphaFoldDB" id="A0A382FNV7"/>
<dbReference type="PANTHER" id="PTHR31157">
    <property type="entry name" value="SCP DOMAIN-CONTAINING PROTEIN"/>
    <property type="match status" value="1"/>
</dbReference>